<feature type="transmembrane region" description="Helical" evidence="1">
    <location>
        <begin position="20"/>
        <end position="37"/>
    </location>
</feature>
<dbReference type="Proteomes" id="UP000002051">
    <property type="component" value="Unassembled WGS sequence"/>
</dbReference>
<reference evidence="2 4" key="1">
    <citation type="journal article" date="2011" name="Nature">
        <title>The Medicago genome provides insight into the evolution of rhizobial symbioses.</title>
        <authorList>
            <person name="Young N.D."/>
            <person name="Debelle F."/>
            <person name="Oldroyd G.E."/>
            <person name="Geurts R."/>
            <person name="Cannon S.B."/>
            <person name="Udvardi M.K."/>
            <person name="Benedito V.A."/>
            <person name="Mayer K.F."/>
            <person name="Gouzy J."/>
            <person name="Schoof H."/>
            <person name="Van de Peer Y."/>
            <person name="Proost S."/>
            <person name="Cook D.R."/>
            <person name="Meyers B.C."/>
            <person name="Spannagl M."/>
            <person name="Cheung F."/>
            <person name="De Mita S."/>
            <person name="Krishnakumar V."/>
            <person name="Gundlach H."/>
            <person name="Zhou S."/>
            <person name="Mudge J."/>
            <person name="Bharti A.K."/>
            <person name="Murray J.D."/>
            <person name="Naoumkina M.A."/>
            <person name="Rosen B."/>
            <person name="Silverstein K.A."/>
            <person name="Tang H."/>
            <person name="Rombauts S."/>
            <person name="Zhao P.X."/>
            <person name="Zhou P."/>
            <person name="Barbe V."/>
            <person name="Bardou P."/>
            <person name="Bechner M."/>
            <person name="Bellec A."/>
            <person name="Berger A."/>
            <person name="Berges H."/>
            <person name="Bidwell S."/>
            <person name="Bisseling T."/>
            <person name="Choisne N."/>
            <person name="Couloux A."/>
            <person name="Denny R."/>
            <person name="Deshpande S."/>
            <person name="Dai X."/>
            <person name="Doyle J.J."/>
            <person name="Dudez A.M."/>
            <person name="Farmer A.D."/>
            <person name="Fouteau S."/>
            <person name="Franken C."/>
            <person name="Gibelin C."/>
            <person name="Gish J."/>
            <person name="Goldstein S."/>
            <person name="Gonzalez A.J."/>
            <person name="Green P.J."/>
            <person name="Hallab A."/>
            <person name="Hartog M."/>
            <person name="Hua A."/>
            <person name="Humphray S.J."/>
            <person name="Jeong D.H."/>
            <person name="Jing Y."/>
            <person name="Jocker A."/>
            <person name="Kenton S.M."/>
            <person name="Kim D.J."/>
            <person name="Klee K."/>
            <person name="Lai H."/>
            <person name="Lang C."/>
            <person name="Lin S."/>
            <person name="Macmil S.L."/>
            <person name="Magdelenat G."/>
            <person name="Matthews L."/>
            <person name="McCorrison J."/>
            <person name="Monaghan E.L."/>
            <person name="Mun J.H."/>
            <person name="Najar F.Z."/>
            <person name="Nicholson C."/>
            <person name="Noirot C."/>
            <person name="O'Bleness M."/>
            <person name="Paule C.R."/>
            <person name="Poulain J."/>
            <person name="Prion F."/>
            <person name="Qin B."/>
            <person name="Qu C."/>
            <person name="Retzel E.F."/>
            <person name="Riddle C."/>
            <person name="Sallet E."/>
            <person name="Samain S."/>
            <person name="Samson N."/>
            <person name="Sanders I."/>
            <person name="Saurat O."/>
            <person name="Scarpelli C."/>
            <person name="Schiex T."/>
            <person name="Segurens B."/>
            <person name="Severin A.J."/>
            <person name="Sherrier D.J."/>
            <person name="Shi R."/>
            <person name="Sims S."/>
            <person name="Singer S.R."/>
            <person name="Sinharoy S."/>
            <person name="Sterck L."/>
            <person name="Viollet A."/>
            <person name="Wang B.B."/>
            <person name="Wang K."/>
            <person name="Wang M."/>
            <person name="Wang X."/>
            <person name="Warfsmann J."/>
            <person name="Weissenbach J."/>
            <person name="White D.D."/>
            <person name="White J.D."/>
            <person name="Wiley G.B."/>
            <person name="Wincker P."/>
            <person name="Xing Y."/>
            <person name="Yang L."/>
            <person name="Yao Z."/>
            <person name="Ying F."/>
            <person name="Zhai J."/>
            <person name="Zhou L."/>
            <person name="Zuber A."/>
            <person name="Denarie J."/>
            <person name="Dixon R.A."/>
            <person name="May G.D."/>
            <person name="Schwartz D.C."/>
            <person name="Rogers J."/>
            <person name="Quetier F."/>
            <person name="Town C.D."/>
            <person name="Roe B.A."/>
        </authorList>
    </citation>
    <scope>NUCLEOTIDE SEQUENCE [LARGE SCALE GENOMIC DNA]</scope>
    <source>
        <strain evidence="2">A17</strain>
        <strain evidence="3 4">cv. Jemalong A17</strain>
    </source>
</reference>
<dbReference type="AlphaFoldDB" id="G7ZWT0"/>
<name>G7ZWT0_MEDTR</name>
<accession>G7ZWT0</accession>
<evidence type="ECO:0000313" key="3">
    <source>
        <dbReference type="EnsemblPlants" id="KEH40891"/>
    </source>
</evidence>
<keyword evidence="1 2" id="KW-0812">Transmembrane</keyword>
<dbReference type="EMBL" id="CM001217">
    <property type="protein sequence ID" value="KEH40891.1"/>
    <property type="molecule type" value="Genomic_DNA"/>
</dbReference>
<keyword evidence="1" id="KW-0472">Membrane</keyword>
<dbReference type="HOGENOM" id="CLU_2797711_0_0_1"/>
<sequence>MYKREDFGKAVFWLASTSWVRRMGFVFLAVFISVFYVRHTPQCARLFSFHSVTTATNITYDRKSIEKW</sequence>
<protein>
    <submittedName>
        <fullName evidence="2">Transmembrane protein, putative</fullName>
    </submittedName>
</protein>
<reference evidence="3" key="3">
    <citation type="submission" date="2015-04" db="UniProtKB">
        <authorList>
            <consortium name="EnsemblPlants"/>
        </authorList>
    </citation>
    <scope>IDENTIFICATION</scope>
    <source>
        <strain evidence="3">cv. Jemalong A17</strain>
    </source>
</reference>
<dbReference type="PaxDb" id="3880-AES83668"/>
<gene>
    <name evidence="2" type="ordered locus">MTR_1g037050</name>
</gene>
<evidence type="ECO:0000256" key="1">
    <source>
        <dbReference type="SAM" id="Phobius"/>
    </source>
</evidence>
<evidence type="ECO:0000313" key="2">
    <source>
        <dbReference type="EMBL" id="KEH40891.1"/>
    </source>
</evidence>
<evidence type="ECO:0000313" key="4">
    <source>
        <dbReference type="Proteomes" id="UP000002051"/>
    </source>
</evidence>
<proteinExistence type="predicted"/>
<reference evidence="2 4" key="2">
    <citation type="journal article" date="2014" name="BMC Genomics">
        <title>An improved genome release (version Mt4.0) for the model legume Medicago truncatula.</title>
        <authorList>
            <person name="Tang H."/>
            <person name="Krishnakumar V."/>
            <person name="Bidwell S."/>
            <person name="Rosen B."/>
            <person name="Chan A."/>
            <person name="Zhou S."/>
            <person name="Gentzbittel L."/>
            <person name="Childs K.L."/>
            <person name="Yandell M."/>
            <person name="Gundlach H."/>
            <person name="Mayer K.F."/>
            <person name="Schwartz D.C."/>
            <person name="Town C.D."/>
        </authorList>
    </citation>
    <scope>GENOME REANNOTATION</scope>
    <source>
        <strain evidence="2">A17</strain>
        <strain evidence="3 4">cv. Jemalong A17</strain>
    </source>
</reference>
<dbReference type="EnsemblPlants" id="KEH40891">
    <property type="protein sequence ID" value="KEH40891"/>
    <property type="gene ID" value="MTR_1g037050"/>
</dbReference>
<keyword evidence="4" id="KW-1185">Reference proteome</keyword>
<organism evidence="2 4">
    <name type="scientific">Medicago truncatula</name>
    <name type="common">Barrel medic</name>
    <name type="synonym">Medicago tribuloides</name>
    <dbReference type="NCBI Taxonomy" id="3880"/>
    <lineage>
        <taxon>Eukaryota</taxon>
        <taxon>Viridiplantae</taxon>
        <taxon>Streptophyta</taxon>
        <taxon>Embryophyta</taxon>
        <taxon>Tracheophyta</taxon>
        <taxon>Spermatophyta</taxon>
        <taxon>Magnoliopsida</taxon>
        <taxon>eudicotyledons</taxon>
        <taxon>Gunneridae</taxon>
        <taxon>Pentapetalae</taxon>
        <taxon>rosids</taxon>
        <taxon>fabids</taxon>
        <taxon>Fabales</taxon>
        <taxon>Fabaceae</taxon>
        <taxon>Papilionoideae</taxon>
        <taxon>50 kb inversion clade</taxon>
        <taxon>NPAAA clade</taxon>
        <taxon>Hologalegina</taxon>
        <taxon>IRL clade</taxon>
        <taxon>Trifolieae</taxon>
        <taxon>Medicago</taxon>
    </lineage>
</organism>
<keyword evidence="1" id="KW-1133">Transmembrane helix</keyword>